<accession>A0A0B1SIR0</accession>
<dbReference type="Gene3D" id="2.10.25.10">
    <property type="entry name" value="Laminin"/>
    <property type="match status" value="1"/>
</dbReference>
<evidence type="ECO:0000259" key="3">
    <source>
        <dbReference type="PROSITE" id="PS50026"/>
    </source>
</evidence>
<evidence type="ECO:0000313" key="4">
    <source>
        <dbReference type="EMBL" id="KHJ83085.1"/>
    </source>
</evidence>
<protein>
    <recommendedName>
        <fullName evidence="3">EGF-like domain-containing protein</fullName>
    </recommendedName>
</protein>
<dbReference type="Proteomes" id="UP000053660">
    <property type="component" value="Unassembled WGS sequence"/>
</dbReference>
<sequence length="59" mass="6686">QNECALGIDDCARDGGICEDTPDSFICRCAMNYLDVSFDRQNRPGRKCKRCEFEVLHGL</sequence>
<dbReference type="SUPFAM" id="SSF57196">
    <property type="entry name" value="EGF/Laminin"/>
    <property type="match status" value="1"/>
</dbReference>
<gene>
    <name evidence="4" type="ORF">OESDEN_17219</name>
</gene>
<dbReference type="OrthoDB" id="5780093at2759"/>
<evidence type="ECO:0000256" key="2">
    <source>
        <dbReference type="PROSITE-ProRule" id="PRU00076"/>
    </source>
</evidence>
<proteinExistence type="predicted"/>
<name>A0A0B1SIR0_OESDE</name>
<feature type="non-terminal residue" evidence="4">
    <location>
        <position position="1"/>
    </location>
</feature>
<evidence type="ECO:0000313" key="5">
    <source>
        <dbReference type="Proteomes" id="UP000053660"/>
    </source>
</evidence>
<evidence type="ECO:0000256" key="1">
    <source>
        <dbReference type="ARBA" id="ARBA00023157"/>
    </source>
</evidence>
<keyword evidence="5" id="KW-1185">Reference proteome</keyword>
<comment type="caution">
    <text evidence="2">Lacks conserved residue(s) required for the propagation of feature annotation.</text>
</comment>
<keyword evidence="2" id="KW-0245">EGF-like domain</keyword>
<dbReference type="AlphaFoldDB" id="A0A0B1SIR0"/>
<organism evidence="4 5">
    <name type="scientific">Oesophagostomum dentatum</name>
    <name type="common">Nodular worm</name>
    <dbReference type="NCBI Taxonomy" id="61180"/>
    <lineage>
        <taxon>Eukaryota</taxon>
        <taxon>Metazoa</taxon>
        <taxon>Ecdysozoa</taxon>
        <taxon>Nematoda</taxon>
        <taxon>Chromadorea</taxon>
        <taxon>Rhabditida</taxon>
        <taxon>Rhabditina</taxon>
        <taxon>Rhabditomorpha</taxon>
        <taxon>Strongyloidea</taxon>
        <taxon>Strongylidae</taxon>
        <taxon>Oesophagostomum</taxon>
    </lineage>
</organism>
<reference evidence="4 5" key="1">
    <citation type="submission" date="2014-03" db="EMBL/GenBank/DDBJ databases">
        <title>Draft genome of the hookworm Oesophagostomum dentatum.</title>
        <authorList>
            <person name="Mitreva M."/>
        </authorList>
    </citation>
    <scope>NUCLEOTIDE SEQUENCE [LARGE SCALE GENOMIC DNA]</scope>
    <source>
        <strain evidence="4 5">OD-Hann</strain>
    </source>
</reference>
<dbReference type="InterPro" id="IPR000742">
    <property type="entry name" value="EGF"/>
</dbReference>
<dbReference type="SMART" id="SM00181">
    <property type="entry name" value="EGF"/>
    <property type="match status" value="1"/>
</dbReference>
<dbReference type="InterPro" id="IPR000152">
    <property type="entry name" value="EGF-type_Asp/Asn_hydroxyl_site"/>
</dbReference>
<feature type="domain" description="EGF-like" evidence="3">
    <location>
        <begin position="1"/>
        <end position="39"/>
    </location>
</feature>
<dbReference type="PROSITE" id="PS00010">
    <property type="entry name" value="ASX_HYDROXYL"/>
    <property type="match status" value="1"/>
</dbReference>
<dbReference type="EMBL" id="KN575277">
    <property type="protein sequence ID" value="KHJ83085.1"/>
    <property type="molecule type" value="Genomic_DNA"/>
</dbReference>
<dbReference type="PROSITE" id="PS50026">
    <property type="entry name" value="EGF_3"/>
    <property type="match status" value="1"/>
</dbReference>
<keyword evidence="1" id="KW-1015">Disulfide bond</keyword>